<feature type="transmembrane region" description="Helical" evidence="1">
    <location>
        <begin position="96"/>
        <end position="116"/>
    </location>
</feature>
<sequence length="219" mass="25100">MRNEQSSSHRLNFSSVIPSSILQTIAIDVVFPYMLYQFLSARLNALLVLALVALLPVGHIIWQYMQQRILDLIGILTLYVLLWAFVGELFRDGNALLLLGLHAIIPIALLGIITLLSRLRPLPLFFSIDRYSHAQTAEHMADYTDYWHESSNYRQMIWRMNNVWGFGQLIFALLLLAFALLMPTFVSSLLVLVAVTVFYIALTIWTIQYENSHNEITEA</sequence>
<name>A0A402B6D2_9CHLR</name>
<evidence type="ECO:0000313" key="3">
    <source>
        <dbReference type="Proteomes" id="UP000287171"/>
    </source>
</evidence>
<protein>
    <submittedName>
        <fullName evidence="2">Uncharacterized protein</fullName>
    </submittedName>
</protein>
<gene>
    <name evidence="2" type="ORF">KDA_24070</name>
</gene>
<dbReference type="Proteomes" id="UP000287171">
    <property type="component" value="Unassembled WGS sequence"/>
</dbReference>
<keyword evidence="1" id="KW-1133">Transmembrane helix</keyword>
<dbReference type="EMBL" id="BIFT01000001">
    <property type="protein sequence ID" value="GCE26923.1"/>
    <property type="molecule type" value="Genomic_DNA"/>
</dbReference>
<feature type="transmembrane region" description="Helical" evidence="1">
    <location>
        <begin position="163"/>
        <end position="182"/>
    </location>
</feature>
<dbReference type="AlphaFoldDB" id="A0A402B6D2"/>
<organism evidence="2 3">
    <name type="scientific">Dictyobacter alpinus</name>
    <dbReference type="NCBI Taxonomy" id="2014873"/>
    <lineage>
        <taxon>Bacteria</taxon>
        <taxon>Bacillati</taxon>
        <taxon>Chloroflexota</taxon>
        <taxon>Ktedonobacteria</taxon>
        <taxon>Ktedonobacterales</taxon>
        <taxon>Dictyobacteraceae</taxon>
        <taxon>Dictyobacter</taxon>
    </lineage>
</organism>
<feature type="transmembrane region" description="Helical" evidence="1">
    <location>
        <begin position="41"/>
        <end position="62"/>
    </location>
</feature>
<feature type="transmembrane region" description="Helical" evidence="1">
    <location>
        <begin position="12"/>
        <end position="35"/>
    </location>
</feature>
<comment type="caution">
    <text evidence="2">The sequence shown here is derived from an EMBL/GenBank/DDBJ whole genome shotgun (WGS) entry which is preliminary data.</text>
</comment>
<keyword evidence="1" id="KW-0472">Membrane</keyword>
<keyword evidence="1" id="KW-0812">Transmembrane</keyword>
<evidence type="ECO:0000256" key="1">
    <source>
        <dbReference type="SAM" id="Phobius"/>
    </source>
</evidence>
<dbReference type="RefSeq" id="WP_126627329.1">
    <property type="nucleotide sequence ID" value="NZ_BIFT01000001.1"/>
</dbReference>
<reference evidence="3" key="1">
    <citation type="submission" date="2018-12" db="EMBL/GenBank/DDBJ databases">
        <title>Tengunoibacter tsumagoiensis gen. nov., sp. nov., Dictyobacter kobayashii sp. nov., D. alpinus sp. nov., and D. joshuensis sp. nov. and description of Dictyobacteraceae fam. nov. within the order Ktedonobacterales isolated from Tengu-no-mugimeshi.</title>
        <authorList>
            <person name="Wang C.M."/>
            <person name="Zheng Y."/>
            <person name="Sakai Y."/>
            <person name="Toyoda A."/>
            <person name="Minakuchi Y."/>
            <person name="Abe K."/>
            <person name="Yokota A."/>
            <person name="Yabe S."/>
        </authorList>
    </citation>
    <scope>NUCLEOTIDE SEQUENCE [LARGE SCALE GENOMIC DNA]</scope>
    <source>
        <strain evidence="3">Uno16</strain>
    </source>
</reference>
<keyword evidence="3" id="KW-1185">Reference proteome</keyword>
<feature type="transmembrane region" description="Helical" evidence="1">
    <location>
        <begin position="188"/>
        <end position="207"/>
    </location>
</feature>
<proteinExistence type="predicted"/>
<accession>A0A402B6D2</accession>
<feature type="transmembrane region" description="Helical" evidence="1">
    <location>
        <begin position="69"/>
        <end position="90"/>
    </location>
</feature>
<dbReference type="OrthoDB" id="164180at2"/>
<evidence type="ECO:0000313" key="2">
    <source>
        <dbReference type="EMBL" id="GCE26923.1"/>
    </source>
</evidence>